<dbReference type="InterPro" id="IPR029016">
    <property type="entry name" value="GAF-like_dom_sf"/>
</dbReference>
<dbReference type="PANTHER" id="PTHR33121">
    <property type="entry name" value="CYCLIC DI-GMP PHOSPHODIESTERASE PDEF"/>
    <property type="match status" value="1"/>
</dbReference>
<dbReference type="PANTHER" id="PTHR33121:SF70">
    <property type="entry name" value="SIGNALING PROTEIN YKOW"/>
    <property type="match status" value="1"/>
</dbReference>
<sequence length="1460" mass="167014">MKNKLVGPLLYAADSGSRRIYNSHSASAGYDPLTNLASIREFQFLAPNTVDEIFSKGKTPAVLFFDLAGMKAFNLRYGFDEGDSLLVSFKDILVSKFGKRNCCRFGSDQFAVISTTESVEKDIKSVFSSLTTANSGKTLNARAGIYALALADENITYAIDKAKMAADLGKNSIESRYIWFNEKMSSDYLLREYVVSHLDQAIERGWIRVYFQPVIRTLTRRICSYEALARWDDPTYGFLQPNQFISVLENNGLSFKLDMAVARRSAQIMRSLIDDGKSIVPVSLNFSRHDFNLGDPVSALESILKEFDLPSDYFVVEITESAVIKDSSLMRSMIERFHEIGIDVWMDDYGSGYSSLNVLKDFNFNEIKIDMEFLRNLNKRSQIIITQTIQMAKKLGIHTLAEGVETEEQYEFLNKIGCEKIQGYLFGPPTSFADIFDYIKEKGLECESRETCAFYDQAGLVEISEDKPTALFLYGKDKKFVLLHENDAYKKIIMSDQISDADAIRINMNSSDSVLSRKFRNLAKRAILNGVEEKMVFVDRGHYYLFSFEQVVKNRNFSLLLAHIDAVNYDFGIKQNEIFDNTLRNIISVFDSIYLVDMNTDSRTVIVSDLPSEKSGDVLYGLKEFYANYPVRHIYPDDLARCRQFMTKDFLIENINKYQRGFYEDSFRIKKPDGNYEWKDFIIITMPETDNKVMFVCIKASSMDYQKDIVSTVNRYFGFDANGNSSNAIAKDALLWRTLMEQSHVKIFWKDSQRRFVGVSKSFLDYYKFKSFDEIKGKTDEEVGWHTNNAPYRQDELNVLKKGLIIRNSDGECVVDGVVRPISATKFPIYRKGKIIGLMGYFIDLDDKEHSNEDNTDSRFTDHVTGFMNSRGVLLALFGMENELHDHNRDYTVILCEVGAVTLLRREYGLAFAEKVLKEIARRIKSVFTPMTTLGRLQSGRFIICYRDSTDRLSKILQKLKDEISKIKEVDSHKCSLNAEIGIAKGYEASNSQKVIDLASKRMRSSHGRTTYKNIQSNDLYSDLPLPYALIHPVIEDDKVIDLQYLYVNSKYCEIAGKTMDDMVGRTYREVFPNADVQWIQFTKKACLGEVTSGRVFADTIHHWLQFYCSPASKPGCCSVMFTIFDEDKKSYDKLTKGKATDDCIIRIARTLNTEPNINTGITKSFEYLGRVIHPDRLFIFDIDGWTVCRSLEWCRKGITSHLIHRRSFDYSIISYWEKILFNESSIVVHDTEVVSEFSPKLYAFLKKLKITNFIATPLYNEGKLVGYLVAENYRADELVDTRRILETVSYFIADRKALSVSLEKLKMLSSHDSLTGAGSRNALFEKIDELRKVSCMVGLVFADLNGLKVINDNNGHAASDEAIRAAANMLFRFCGKKNVYRNGGDEFIAILPNMSLGAFDLVRENLNEAIGIEKGSSLAIGFEWCDDSKKLIDAMKSADKKMYEDKAEYYRKHDRRHRE</sequence>
<dbReference type="Gene3D" id="3.30.450.20">
    <property type="entry name" value="PAS domain"/>
    <property type="match status" value="2"/>
</dbReference>
<dbReference type="PROSITE" id="PS50883">
    <property type="entry name" value="EAL"/>
    <property type="match status" value="1"/>
</dbReference>
<accession>A0A1T4VQ51</accession>
<evidence type="ECO:0000313" key="3">
    <source>
        <dbReference type="EMBL" id="SKA67112.1"/>
    </source>
</evidence>
<dbReference type="SUPFAM" id="SSF141868">
    <property type="entry name" value="EAL domain-like"/>
    <property type="match status" value="1"/>
</dbReference>
<dbReference type="InterPro" id="IPR050706">
    <property type="entry name" value="Cyclic-di-GMP_PDE-like"/>
</dbReference>
<organism evidence="3 4">
    <name type="scientific">Succinivibrio dextrinosolvens DSM 3072</name>
    <dbReference type="NCBI Taxonomy" id="1123324"/>
    <lineage>
        <taxon>Bacteria</taxon>
        <taxon>Pseudomonadati</taxon>
        <taxon>Pseudomonadota</taxon>
        <taxon>Gammaproteobacteria</taxon>
        <taxon>Aeromonadales</taxon>
        <taxon>Succinivibrionaceae</taxon>
        <taxon>Succinivibrio</taxon>
    </lineage>
</organism>
<reference evidence="4" key="1">
    <citation type="submission" date="2017-02" db="EMBL/GenBank/DDBJ databases">
        <authorList>
            <person name="Varghese N."/>
            <person name="Submissions S."/>
        </authorList>
    </citation>
    <scope>NUCLEOTIDE SEQUENCE [LARGE SCALE GENOMIC DNA]</scope>
    <source>
        <strain evidence="4">DSM 3072</strain>
    </source>
</reference>
<dbReference type="InterPro" id="IPR043128">
    <property type="entry name" value="Rev_trsase/Diguanyl_cyclase"/>
</dbReference>
<keyword evidence="4" id="KW-1185">Reference proteome</keyword>
<dbReference type="Gene3D" id="3.20.20.450">
    <property type="entry name" value="EAL domain"/>
    <property type="match status" value="1"/>
</dbReference>
<dbReference type="Gene3D" id="3.30.450.40">
    <property type="match status" value="1"/>
</dbReference>
<feature type="domain" description="GGDEF" evidence="2">
    <location>
        <begin position="889"/>
        <end position="1017"/>
    </location>
</feature>
<feature type="domain" description="GGDEF" evidence="2">
    <location>
        <begin position="1336"/>
        <end position="1460"/>
    </location>
</feature>
<dbReference type="EMBL" id="FUXX01000040">
    <property type="protein sequence ID" value="SKA67112.1"/>
    <property type="molecule type" value="Genomic_DNA"/>
</dbReference>
<protein>
    <submittedName>
        <fullName evidence="3">Diguanylate cyclase (GGDEF) domain-containing protein</fullName>
    </submittedName>
</protein>
<dbReference type="InterPro" id="IPR001633">
    <property type="entry name" value="EAL_dom"/>
</dbReference>
<name>A0A1T4VQ51_9GAMM</name>
<dbReference type="SMART" id="SM00267">
    <property type="entry name" value="GGDEF"/>
    <property type="match status" value="3"/>
</dbReference>
<evidence type="ECO:0000259" key="1">
    <source>
        <dbReference type="PROSITE" id="PS50883"/>
    </source>
</evidence>
<dbReference type="Pfam" id="PF00563">
    <property type="entry name" value="EAL"/>
    <property type="match status" value="1"/>
</dbReference>
<dbReference type="SUPFAM" id="SSF55073">
    <property type="entry name" value="Nucleotide cyclase"/>
    <property type="match status" value="3"/>
</dbReference>
<feature type="domain" description="EAL" evidence="1">
    <location>
        <begin position="191"/>
        <end position="443"/>
    </location>
</feature>
<dbReference type="CDD" id="cd01949">
    <property type="entry name" value="GGDEF"/>
    <property type="match status" value="1"/>
</dbReference>
<dbReference type="PROSITE" id="PS50887">
    <property type="entry name" value="GGDEF"/>
    <property type="match status" value="3"/>
</dbReference>
<dbReference type="InterPro" id="IPR000160">
    <property type="entry name" value="GGDEF_dom"/>
</dbReference>
<gene>
    <name evidence="3" type="ORF">SAMN02745213_01909</name>
</gene>
<dbReference type="NCBIfam" id="TIGR00254">
    <property type="entry name" value="GGDEF"/>
    <property type="match status" value="2"/>
</dbReference>
<dbReference type="Pfam" id="PF00990">
    <property type="entry name" value="GGDEF"/>
    <property type="match status" value="3"/>
</dbReference>
<evidence type="ECO:0000313" key="4">
    <source>
        <dbReference type="Proteomes" id="UP000242432"/>
    </source>
</evidence>
<dbReference type="Gene3D" id="3.30.70.270">
    <property type="match status" value="3"/>
</dbReference>
<feature type="domain" description="GGDEF" evidence="2">
    <location>
        <begin position="58"/>
        <end position="182"/>
    </location>
</feature>
<dbReference type="RefSeq" id="WP_078929270.1">
    <property type="nucleotide sequence ID" value="NZ_FUXX01000040.1"/>
</dbReference>
<dbReference type="InterPro" id="IPR029787">
    <property type="entry name" value="Nucleotide_cyclase"/>
</dbReference>
<dbReference type="Proteomes" id="UP000242432">
    <property type="component" value="Unassembled WGS sequence"/>
</dbReference>
<proteinExistence type="predicted"/>
<dbReference type="STRING" id="83771.SAMN02910357_00773"/>
<dbReference type="InterPro" id="IPR003018">
    <property type="entry name" value="GAF"/>
</dbReference>
<dbReference type="CDD" id="cd01948">
    <property type="entry name" value="EAL"/>
    <property type="match status" value="1"/>
</dbReference>
<dbReference type="SMART" id="SM00052">
    <property type="entry name" value="EAL"/>
    <property type="match status" value="1"/>
</dbReference>
<dbReference type="SUPFAM" id="SSF55785">
    <property type="entry name" value="PYP-like sensor domain (PAS domain)"/>
    <property type="match status" value="2"/>
</dbReference>
<dbReference type="GO" id="GO:0071111">
    <property type="term" value="F:cyclic-guanylate-specific phosphodiesterase activity"/>
    <property type="evidence" value="ECO:0007669"/>
    <property type="project" value="InterPro"/>
</dbReference>
<dbReference type="SUPFAM" id="SSF55781">
    <property type="entry name" value="GAF domain-like"/>
    <property type="match status" value="1"/>
</dbReference>
<dbReference type="Pfam" id="PF01590">
    <property type="entry name" value="GAF"/>
    <property type="match status" value="1"/>
</dbReference>
<dbReference type="InterPro" id="IPR035965">
    <property type="entry name" value="PAS-like_dom_sf"/>
</dbReference>
<evidence type="ECO:0000259" key="2">
    <source>
        <dbReference type="PROSITE" id="PS50887"/>
    </source>
</evidence>
<dbReference type="InterPro" id="IPR035919">
    <property type="entry name" value="EAL_sf"/>
</dbReference>